<gene>
    <name evidence="2" type="ORF">EIN_345970</name>
</gene>
<sequence length="124" mass="13746">MCIIVLTFVLNVLSFGSTSKTTNCMTDFIAVNMDSNDITCTIVSECYKQILNYKHDITAFNLKAVCYVSPSNFFIQKDNLNVTRCGEWLSVTGPSQKSVHCMVAGSASIFTKTKTKTLMMSENT</sequence>
<feature type="signal peptide" evidence="1">
    <location>
        <begin position="1"/>
        <end position="18"/>
    </location>
</feature>
<name>L7FJH8_ENTIV</name>
<proteinExistence type="predicted"/>
<dbReference type="Proteomes" id="UP000014680">
    <property type="component" value="Unassembled WGS sequence"/>
</dbReference>
<dbReference type="EMBL" id="KB207186">
    <property type="protein sequence ID" value="ELP84011.1"/>
    <property type="molecule type" value="Genomic_DNA"/>
</dbReference>
<feature type="chain" id="PRO_5003973428" evidence="1">
    <location>
        <begin position="19"/>
        <end position="124"/>
    </location>
</feature>
<accession>L7FJH8</accession>
<dbReference type="AlphaFoldDB" id="L7FJH8"/>
<keyword evidence="1" id="KW-0732">Signal</keyword>
<dbReference type="RefSeq" id="XP_004183357.1">
    <property type="nucleotide sequence ID" value="XM_004183309.1"/>
</dbReference>
<dbReference type="VEuPathDB" id="AmoebaDB:EIN_345970"/>
<dbReference type="GeneID" id="14882979"/>
<evidence type="ECO:0000313" key="3">
    <source>
        <dbReference type="Proteomes" id="UP000014680"/>
    </source>
</evidence>
<protein>
    <submittedName>
        <fullName evidence="2">Uncharacterized protein</fullName>
    </submittedName>
</protein>
<organism evidence="2 3">
    <name type="scientific">Entamoeba invadens IP1</name>
    <dbReference type="NCBI Taxonomy" id="370355"/>
    <lineage>
        <taxon>Eukaryota</taxon>
        <taxon>Amoebozoa</taxon>
        <taxon>Evosea</taxon>
        <taxon>Archamoebae</taxon>
        <taxon>Mastigamoebida</taxon>
        <taxon>Entamoebidae</taxon>
        <taxon>Entamoeba</taxon>
    </lineage>
</organism>
<reference evidence="2 3" key="1">
    <citation type="submission" date="2012-10" db="EMBL/GenBank/DDBJ databases">
        <authorList>
            <person name="Zafar N."/>
            <person name="Inman J."/>
            <person name="Hall N."/>
            <person name="Lorenzi H."/>
            <person name="Caler E."/>
        </authorList>
    </citation>
    <scope>NUCLEOTIDE SEQUENCE [LARGE SCALE GENOMIC DNA]</scope>
    <source>
        <strain evidence="2 3">IP1</strain>
    </source>
</reference>
<keyword evidence="3" id="KW-1185">Reference proteome</keyword>
<evidence type="ECO:0000256" key="1">
    <source>
        <dbReference type="SAM" id="SignalP"/>
    </source>
</evidence>
<dbReference type="KEGG" id="eiv:EIN_345970"/>
<evidence type="ECO:0000313" key="2">
    <source>
        <dbReference type="EMBL" id="ELP84011.1"/>
    </source>
</evidence>